<dbReference type="InterPro" id="IPR035437">
    <property type="entry name" value="SNase_OB-fold_sf"/>
</dbReference>
<dbReference type="GeneTree" id="ENSGT00940000158754"/>
<reference evidence="2" key="2">
    <citation type="submission" date="2025-09" db="UniProtKB">
        <authorList>
            <consortium name="Ensembl"/>
        </authorList>
    </citation>
    <scope>IDENTIFICATION</scope>
</reference>
<dbReference type="Gene3D" id="2.30.30.140">
    <property type="match status" value="2"/>
</dbReference>
<dbReference type="SMART" id="SM00333">
    <property type="entry name" value="TUDOR"/>
    <property type="match status" value="2"/>
</dbReference>
<proteinExistence type="predicted"/>
<evidence type="ECO:0000259" key="1">
    <source>
        <dbReference type="PROSITE" id="PS50304"/>
    </source>
</evidence>
<dbReference type="SUPFAM" id="SSF63748">
    <property type="entry name" value="Tudor/PWWP/MBT"/>
    <property type="match status" value="2"/>
</dbReference>
<feature type="domain" description="Tudor" evidence="1">
    <location>
        <begin position="2"/>
        <end position="62"/>
    </location>
</feature>
<evidence type="ECO:0000313" key="2">
    <source>
        <dbReference type="Ensembl" id="ENSPMAP00000004856.1"/>
    </source>
</evidence>
<accession>S4RI24</accession>
<dbReference type="PANTHER" id="PTHR22948:SF29">
    <property type="entry name" value="FI02030P-RELATED"/>
    <property type="match status" value="1"/>
</dbReference>
<dbReference type="Pfam" id="PF00567">
    <property type="entry name" value="TUDOR"/>
    <property type="match status" value="2"/>
</dbReference>
<dbReference type="PROSITE" id="PS50304">
    <property type="entry name" value="TUDOR"/>
    <property type="match status" value="2"/>
</dbReference>
<dbReference type="PANTHER" id="PTHR22948">
    <property type="entry name" value="TUDOR DOMAIN CONTAINING PROTEIN"/>
    <property type="match status" value="1"/>
</dbReference>
<dbReference type="AlphaFoldDB" id="S4RI24"/>
<dbReference type="InterPro" id="IPR002999">
    <property type="entry name" value="Tudor"/>
</dbReference>
<dbReference type="InterPro" id="IPR050621">
    <property type="entry name" value="Tudor_domain_containing"/>
</dbReference>
<dbReference type="Ensembl" id="ENSPMAT00000004875.1">
    <property type="protein sequence ID" value="ENSPMAP00000004856.1"/>
    <property type="gene ID" value="ENSPMAG00000004416.1"/>
</dbReference>
<dbReference type="Gene3D" id="2.40.50.90">
    <property type="match status" value="2"/>
</dbReference>
<reference evidence="2" key="1">
    <citation type="submission" date="2025-08" db="UniProtKB">
        <authorList>
            <consortium name="Ensembl"/>
        </authorList>
    </citation>
    <scope>IDENTIFICATION</scope>
</reference>
<sequence length="381" mass="42131">YRPWKGDVCAALFSQDQVWYRVVVSEVDEARGCILAYFLDYGSWEEVAFENVRPPPEAFRKHPPYTLQCSLTAVRPRSGGWGDDVLQLRVSLLNQTCVLRVEEYDEPTRTYMVDLDMPITAGSQTRLLHDQVRATSRPIEFGSLTNMLVQIRLNRPLTTRVFAGGRDLRCRIRHQLQRGVGESFNVVVGDLVNPGLFYCQRTEFAAVASGLKMNKKRVPCGGTSCSLPSVSPPPPPLLRRAGQGDNVWYRAMILDVPSEDTVKVCYMDFGNCESLKVSRLRAIPHALLKLPAQALRCCLSDLWPVCDAWSVESTGLLAGLVSGEILRAHVVARDAHTSTLEVKLGPAEDPECDFSELLVKHGVAAPTSPAPDEISPPPSTA</sequence>
<feature type="domain" description="Tudor" evidence="1">
    <location>
        <begin position="218"/>
        <end position="290"/>
    </location>
</feature>
<name>S4RI24_PETMA</name>
<organism evidence="2">
    <name type="scientific">Petromyzon marinus</name>
    <name type="common">Sea lamprey</name>
    <dbReference type="NCBI Taxonomy" id="7757"/>
    <lineage>
        <taxon>Eukaryota</taxon>
        <taxon>Metazoa</taxon>
        <taxon>Chordata</taxon>
        <taxon>Craniata</taxon>
        <taxon>Vertebrata</taxon>
        <taxon>Cyclostomata</taxon>
        <taxon>Hyperoartia</taxon>
        <taxon>Petromyzontiformes</taxon>
        <taxon>Petromyzontidae</taxon>
        <taxon>Petromyzon</taxon>
    </lineage>
</organism>
<protein>
    <recommendedName>
        <fullName evidence="1">Tudor domain-containing protein</fullName>
    </recommendedName>
</protein>